<protein>
    <submittedName>
        <fullName evidence="1">Uncharacterized protein</fullName>
    </submittedName>
</protein>
<evidence type="ECO:0000313" key="1">
    <source>
        <dbReference type="EMBL" id="KAJ7987380.1"/>
    </source>
</evidence>
<sequence>MSKLQSFCGFVNERLTAAAVEISEAVEKTLLEYLEENDRLRRFIQMQPGMKRREMDSLQFSLTVSEEEVPPQQHWEQQWNPSLEKEESEPTQIKEEQDELWTSQEEEQLHPIFTSTCVKSECDQVPRWSTKAQTQTVETRGKFTSFDQESWVVDS</sequence>
<gene>
    <name evidence="1" type="ORF">DPEC_G00325890</name>
</gene>
<dbReference type="Proteomes" id="UP001157502">
    <property type="component" value="Chromosome 32"/>
</dbReference>
<accession>A0ACC2F7X6</accession>
<proteinExistence type="predicted"/>
<keyword evidence="2" id="KW-1185">Reference proteome</keyword>
<dbReference type="EMBL" id="CM055759">
    <property type="protein sequence ID" value="KAJ7987380.1"/>
    <property type="molecule type" value="Genomic_DNA"/>
</dbReference>
<name>A0ACC2F7X6_DALPE</name>
<reference evidence="1" key="1">
    <citation type="submission" date="2021-05" db="EMBL/GenBank/DDBJ databases">
        <authorList>
            <person name="Pan Q."/>
            <person name="Jouanno E."/>
            <person name="Zahm M."/>
            <person name="Klopp C."/>
            <person name="Cabau C."/>
            <person name="Louis A."/>
            <person name="Berthelot C."/>
            <person name="Parey E."/>
            <person name="Roest Crollius H."/>
            <person name="Montfort J."/>
            <person name="Robinson-Rechavi M."/>
            <person name="Bouchez O."/>
            <person name="Lampietro C."/>
            <person name="Lopez Roques C."/>
            <person name="Donnadieu C."/>
            <person name="Postlethwait J."/>
            <person name="Bobe J."/>
            <person name="Dillon D."/>
            <person name="Chandos A."/>
            <person name="von Hippel F."/>
            <person name="Guiguen Y."/>
        </authorList>
    </citation>
    <scope>NUCLEOTIDE SEQUENCE</scope>
    <source>
        <strain evidence="1">YG-Jan2019</strain>
    </source>
</reference>
<comment type="caution">
    <text evidence="1">The sequence shown here is derived from an EMBL/GenBank/DDBJ whole genome shotgun (WGS) entry which is preliminary data.</text>
</comment>
<organism evidence="1 2">
    <name type="scientific">Dallia pectoralis</name>
    <name type="common">Alaska blackfish</name>
    <dbReference type="NCBI Taxonomy" id="75939"/>
    <lineage>
        <taxon>Eukaryota</taxon>
        <taxon>Metazoa</taxon>
        <taxon>Chordata</taxon>
        <taxon>Craniata</taxon>
        <taxon>Vertebrata</taxon>
        <taxon>Euteleostomi</taxon>
        <taxon>Actinopterygii</taxon>
        <taxon>Neopterygii</taxon>
        <taxon>Teleostei</taxon>
        <taxon>Protacanthopterygii</taxon>
        <taxon>Esociformes</taxon>
        <taxon>Umbridae</taxon>
        <taxon>Dallia</taxon>
    </lineage>
</organism>
<evidence type="ECO:0000313" key="2">
    <source>
        <dbReference type="Proteomes" id="UP001157502"/>
    </source>
</evidence>